<keyword evidence="1" id="KW-0934">Plastid</keyword>
<organism evidence="1">
    <name type="scientific">Eunotia naegelii</name>
    <dbReference type="NCBI Taxonomy" id="1458866"/>
    <lineage>
        <taxon>Eukaryota</taxon>
        <taxon>Sar</taxon>
        <taxon>Stramenopiles</taxon>
        <taxon>Ochrophyta</taxon>
        <taxon>Bacillariophyta</taxon>
        <taxon>Bacillariophyceae</taxon>
        <taxon>Eunotiophycidae</taxon>
        <taxon>Eunotiales</taxon>
        <taxon>Eunotiaceae</taxon>
        <taxon>Eunotia</taxon>
    </lineage>
</organism>
<gene>
    <name evidence="1" type="primary">orf179</name>
</gene>
<geneLocation type="chloroplast" evidence="1"/>
<protein>
    <submittedName>
        <fullName evidence="1">Uncharacterized protein</fullName>
    </submittedName>
</protein>
<reference evidence="1" key="1">
    <citation type="journal article" date="2014" name="Genome Biol. Evol.">
        <title>Serial gene losses and foreign DNA underlie size and sequence variation in the plastid genomes of diatoms.</title>
        <authorList>
            <person name="Ruck E.C."/>
            <person name="Nakov T."/>
            <person name="Jansen R.K."/>
            <person name="Theriot E.C."/>
            <person name="Alverson A.J."/>
        </authorList>
    </citation>
    <scope>NUCLEOTIDE SEQUENCE</scope>
    <source>
        <strain evidence="1">Utex FD354</strain>
    </source>
</reference>
<dbReference type="GeneID" id="20465660"/>
<dbReference type="RefSeq" id="YP_009059188.1">
    <property type="nucleotide sequence ID" value="NC_024928.1"/>
</dbReference>
<name>A0A023JEE1_9STRA</name>
<sequence length="179" mass="21352">MNFNFNKQKFLELIKEYKTLSLKGKYLFDFDKVKNDELTIYLTFLDDNTAYLSKKKYFQIIESFINQKITVNEFIYQYSELRRSNFNQSEMLQKNLEAEALSGLIQESKIDLQLNPKCEGFTDILSYIDNDIDLFDENISFEMNLNNLELIGYGLSEEFFRQNMQDNFMLLIGKYCNIK</sequence>
<keyword evidence="1" id="KW-0150">Chloroplast</keyword>
<proteinExistence type="predicted"/>
<dbReference type="EMBL" id="KF733443">
    <property type="protein sequence ID" value="AHI51135.1"/>
    <property type="molecule type" value="Genomic_DNA"/>
</dbReference>
<evidence type="ECO:0000313" key="1">
    <source>
        <dbReference type="EMBL" id="AHI51135.1"/>
    </source>
</evidence>
<dbReference type="AlphaFoldDB" id="A0A023JEE1"/>
<accession>A0A023JEE1</accession>